<comment type="caution">
    <text evidence="6">Lacks conserved residue(s) required for the propagation of feature annotation.</text>
</comment>
<dbReference type="OrthoDB" id="6079986at2"/>
<dbReference type="InterPro" id="IPR002994">
    <property type="entry name" value="Surf1/Shy1"/>
</dbReference>
<evidence type="ECO:0000256" key="6">
    <source>
        <dbReference type="RuleBase" id="RU363076"/>
    </source>
</evidence>
<feature type="transmembrane region" description="Helical" evidence="6">
    <location>
        <begin position="196"/>
        <end position="217"/>
    </location>
</feature>
<dbReference type="Proteomes" id="UP000244880">
    <property type="component" value="Unassembled WGS sequence"/>
</dbReference>
<reference evidence="7 8" key="1">
    <citation type="submission" date="2018-03" db="EMBL/GenBank/DDBJ databases">
        <authorList>
            <person name="Keele B.F."/>
        </authorList>
    </citation>
    <scope>NUCLEOTIDE SEQUENCE [LARGE SCALE GENOMIC DNA]</scope>
    <source>
        <strain evidence="7 8">CECT 8599</strain>
    </source>
</reference>
<dbReference type="GO" id="GO:0005886">
    <property type="term" value="C:plasma membrane"/>
    <property type="evidence" value="ECO:0007669"/>
    <property type="project" value="UniProtKB-SubCell"/>
</dbReference>
<name>A0A2R8BBW3_9RHOB</name>
<sequence>MSRIFFFVIFGLGGAGILISLGTWQVQRLAWKQGLLAEIEARATASPRALTPELVADADNRYSPVKASGVFLEGHLRVLASRKTIGPVYRIIRPFQSNSIGTILVDTGWQRTADTVAPAPMDRVQIKGNLDRPQEIDQFTPDPDVIDNVWFARDVDAMAQILGVGPVLMVLSETPQVDLGVTPWPVETGNIPNNHLQYAITWFSLAAIWLAMTAYFLTRGRRAKTE</sequence>
<keyword evidence="6" id="KW-1003">Cell membrane</keyword>
<keyword evidence="4 6" id="KW-1133">Transmembrane helix</keyword>
<protein>
    <recommendedName>
        <fullName evidence="6">SURF1-like protein</fullName>
    </recommendedName>
</protein>
<keyword evidence="3 6" id="KW-0812">Transmembrane</keyword>
<evidence type="ECO:0000256" key="4">
    <source>
        <dbReference type="ARBA" id="ARBA00022989"/>
    </source>
</evidence>
<dbReference type="PANTHER" id="PTHR23427">
    <property type="entry name" value="SURFEIT LOCUS PROTEIN"/>
    <property type="match status" value="1"/>
</dbReference>
<dbReference type="Pfam" id="PF02104">
    <property type="entry name" value="SURF1"/>
    <property type="match status" value="1"/>
</dbReference>
<evidence type="ECO:0000313" key="7">
    <source>
        <dbReference type="EMBL" id="SPH20563.1"/>
    </source>
</evidence>
<organism evidence="7 8">
    <name type="scientific">Ascidiaceihabitans donghaensis</name>
    <dbReference type="NCBI Taxonomy" id="1510460"/>
    <lineage>
        <taxon>Bacteria</taxon>
        <taxon>Pseudomonadati</taxon>
        <taxon>Pseudomonadota</taxon>
        <taxon>Alphaproteobacteria</taxon>
        <taxon>Rhodobacterales</taxon>
        <taxon>Paracoccaceae</taxon>
        <taxon>Ascidiaceihabitans</taxon>
    </lineage>
</organism>
<dbReference type="InterPro" id="IPR045214">
    <property type="entry name" value="Surf1/Surf4"/>
</dbReference>
<keyword evidence="5 6" id="KW-0472">Membrane</keyword>
<evidence type="ECO:0000256" key="5">
    <source>
        <dbReference type="ARBA" id="ARBA00023136"/>
    </source>
</evidence>
<comment type="similarity">
    <text evidence="2 6">Belongs to the SURF1 family.</text>
</comment>
<accession>A0A2R8BBW3</accession>
<dbReference type="PROSITE" id="PS50895">
    <property type="entry name" value="SURF1"/>
    <property type="match status" value="1"/>
</dbReference>
<dbReference type="RefSeq" id="WP_108827760.1">
    <property type="nucleotide sequence ID" value="NZ_OMOR01000001.1"/>
</dbReference>
<evidence type="ECO:0000256" key="1">
    <source>
        <dbReference type="ARBA" id="ARBA00004370"/>
    </source>
</evidence>
<gene>
    <name evidence="7" type="ORF">ASD8599_01300</name>
</gene>
<dbReference type="PANTHER" id="PTHR23427:SF2">
    <property type="entry name" value="SURFEIT LOCUS PROTEIN 1"/>
    <property type="match status" value="1"/>
</dbReference>
<dbReference type="AlphaFoldDB" id="A0A2R8BBW3"/>
<evidence type="ECO:0000313" key="8">
    <source>
        <dbReference type="Proteomes" id="UP000244880"/>
    </source>
</evidence>
<keyword evidence="8" id="KW-1185">Reference proteome</keyword>
<dbReference type="EMBL" id="OMOR01000001">
    <property type="protein sequence ID" value="SPH20563.1"/>
    <property type="molecule type" value="Genomic_DNA"/>
</dbReference>
<evidence type="ECO:0000256" key="3">
    <source>
        <dbReference type="ARBA" id="ARBA00022692"/>
    </source>
</evidence>
<proteinExistence type="inferred from homology"/>
<evidence type="ECO:0000256" key="2">
    <source>
        <dbReference type="ARBA" id="ARBA00007165"/>
    </source>
</evidence>
<dbReference type="CDD" id="cd06662">
    <property type="entry name" value="SURF1"/>
    <property type="match status" value="1"/>
</dbReference>
<comment type="subcellular location">
    <subcellularLocation>
        <location evidence="6">Cell membrane</location>
        <topology evidence="6">Multi-pass membrane protein</topology>
    </subcellularLocation>
    <subcellularLocation>
        <location evidence="1">Membrane</location>
    </subcellularLocation>
</comment>